<keyword evidence="4" id="KW-1185">Reference proteome</keyword>
<reference evidence="3 4" key="1">
    <citation type="journal article" date="2020" name="Elife">
        <title>Loss of centromere function drives karyotype evolution in closely related Malassezia species.</title>
        <authorList>
            <person name="Sankaranarayanan S.R."/>
            <person name="Ianiri G."/>
            <person name="Coelho M.A."/>
            <person name="Reza M.H."/>
            <person name="Thimmappa B.C."/>
            <person name="Ganguly P."/>
            <person name="Vadnala R.N."/>
            <person name="Sun S."/>
            <person name="Siddharthan R."/>
            <person name="Tellgren-Roth C."/>
            <person name="Dawson T.L."/>
            <person name="Heitman J."/>
            <person name="Sanyal K."/>
        </authorList>
    </citation>
    <scope>NUCLEOTIDE SEQUENCE [LARGE SCALE GENOMIC DNA]</scope>
    <source>
        <strain evidence="3">CBS14141</strain>
    </source>
</reference>
<gene>
    <name evidence="3" type="ORF">GLX27_004412</name>
</gene>
<feature type="domain" description="Rab-GAP TBC" evidence="2">
    <location>
        <begin position="154"/>
        <end position="336"/>
    </location>
</feature>
<proteinExistence type="predicted"/>
<dbReference type="Gene3D" id="1.10.8.270">
    <property type="entry name" value="putative rabgap domain of human tbc1 domain family member 14 like domains"/>
    <property type="match status" value="1"/>
</dbReference>
<dbReference type="InterPro" id="IPR035969">
    <property type="entry name" value="Rab-GAP_TBC_sf"/>
</dbReference>
<dbReference type="SMART" id="SM00164">
    <property type="entry name" value="TBC"/>
    <property type="match status" value="1"/>
</dbReference>
<dbReference type="PANTHER" id="PTHR47219:SF9">
    <property type="entry name" value="GTPASE ACTIVATING PROTEIN AND CENTROSOME-ASSOCIATED, ISOFORM B"/>
    <property type="match status" value="1"/>
</dbReference>
<dbReference type="Pfam" id="PF00566">
    <property type="entry name" value="RabGAP-TBC"/>
    <property type="match status" value="1"/>
</dbReference>
<dbReference type="Gene3D" id="1.10.472.80">
    <property type="entry name" value="Ypt/Rab-GAP domain of gyp1p, domain 3"/>
    <property type="match status" value="1"/>
</dbReference>
<evidence type="ECO:0000259" key="2">
    <source>
        <dbReference type="PROSITE" id="PS50086"/>
    </source>
</evidence>
<dbReference type="Proteomes" id="UP000818624">
    <property type="component" value="Chromosome 6"/>
</dbReference>
<dbReference type="InterPro" id="IPR000195">
    <property type="entry name" value="Rab-GAP-TBC_dom"/>
</dbReference>
<dbReference type="InterPro" id="IPR050302">
    <property type="entry name" value="Rab_GAP_TBC_domain"/>
</dbReference>
<name>A0ABY8EZ34_MALFU</name>
<accession>A0ABY8EZ34</accession>
<dbReference type="PROSITE" id="PS50086">
    <property type="entry name" value="TBC_RABGAP"/>
    <property type="match status" value="1"/>
</dbReference>
<dbReference type="SUPFAM" id="SSF47923">
    <property type="entry name" value="Ypt/Rab-GAP domain of gyp1p"/>
    <property type="match status" value="2"/>
</dbReference>
<evidence type="ECO:0000313" key="3">
    <source>
        <dbReference type="EMBL" id="WFD49727.1"/>
    </source>
</evidence>
<evidence type="ECO:0000256" key="1">
    <source>
        <dbReference type="SAM" id="MobiDB-lite"/>
    </source>
</evidence>
<evidence type="ECO:0000313" key="4">
    <source>
        <dbReference type="Proteomes" id="UP000818624"/>
    </source>
</evidence>
<dbReference type="PANTHER" id="PTHR47219">
    <property type="entry name" value="RAB GTPASE-ACTIVATING PROTEIN 1-LIKE"/>
    <property type="match status" value="1"/>
</dbReference>
<feature type="region of interest" description="Disordered" evidence="1">
    <location>
        <begin position="99"/>
        <end position="118"/>
    </location>
</feature>
<organism evidence="3 4">
    <name type="scientific">Malassezia furfur</name>
    <name type="common">Pityriasis versicolor infection agent</name>
    <name type="synonym">Pityrosporum furfur</name>
    <dbReference type="NCBI Taxonomy" id="55194"/>
    <lineage>
        <taxon>Eukaryota</taxon>
        <taxon>Fungi</taxon>
        <taxon>Dikarya</taxon>
        <taxon>Basidiomycota</taxon>
        <taxon>Ustilaginomycotina</taxon>
        <taxon>Malasseziomycetes</taxon>
        <taxon>Malasseziales</taxon>
        <taxon>Malasseziaceae</taxon>
        <taxon>Malassezia</taxon>
    </lineage>
</organism>
<sequence>MADAPAPADDGAYIRRTYAHFAHNGVPNDGVDAGEEHTRHKHAPPLWDAPPACRILPAHVFVADLARQQSLDRFGFYDARPAHVHAEPLVLPRKARTAAKPPSAAHVQHVRSHTADARRDARRVAKWAHMLELREGRAYLRAPPAVVRRRVYKGIPDAWRGAVWFALANHPEARMPDDPLRVPSMHDVQIDLDVPRTMRGHVHFHTRYGRGQCDLFTGLHAASLLCDECGYCQGMGPLLGVLLLYMVPADAYAMLAQLHTKYAFHDLFRPGFPGLRAELFVLRALLEHYTPRAARALASCGVAPSAFATGWYMTLFSGVMPFATQLRLWDAFLLDGRDVITLAALAVVLAIEPRLGTPPTDWAVEALSAPILPESDDALLQWIAARLDDPRTQRIMRDARAAWAAHCADDTADDIFL</sequence>
<dbReference type="EMBL" id="CP046239">
    <property type="protein sequence ID" value="WFD49727.1"/>
    <property type="molecule type" value="Genomic_DNA"/>
</dbReference>
<protein>
    <recommendedName>
        <fullName evidence="2">Rab-GAP TBC domain-containing protein</fullName>
    </recommendedName>
</protein>
<dbReference type="Gene3D" id="1.10.10.750">
    <property type="entry name" value="Ypt/Rab-GAP domain of gyp1p, domain 1"/>
    <property type="match status" value="1"/>
</dbReference>